<dbReference type="CDD" id="cd00609">
    <property type="entry name" value="AAT_like"/>
    <property type="match status" value="1"/>
</dbReference>
<dbReference type="GO" id="GO:0008483">
    <property type="term" value="F:transaminase activity"/>
    <property type="evidence" value="ECO:0007669"/>
    <property type="project" value="UniProtKB-KW"/>
</dbReference>
<dbReference type="InterPro" id="IPR004839">
    <property type="entry name" value="Aminotransferase_I/II_large"/>
</dbReference>
<dbReference type="Gene3D" id="3.90.1150.10">
    <property type="entry name" value="Aspartate Aminotransferase, domain 1"/>
    <property type="match status" value="1"/>
</dbReference>
<evidence type="ECO:0000256" key="1">
    <source>
        <dbReference type="ARBA" id="ARBA00001933"/>
    </source>
</evidence>
<evidence type="ECO:0000259" key="7">
    <source>
        <dbReference type="Pfam" id="PF00155"/>
    </source>
</evidence>
<evidence type="ECO:0000313" key="8">
    <source>
        <dbReference type="EMBL" id="PZX20292.1"/>
    </source>
</evidence>
<dbReference type="EMBL" id="QKZK01000002">
    <property type="protein sequence ID" value="PZX20292.1"/>
    <property type="molecule type" value="Genomic_DNA"/>
</dbReference>
<evidence type="ECO:0000256" key="3">
    <source>
        <dbReference type="ARBA" id="ARBA00011738"/>
    </source>
</evidence>
<keyword evidence="4" id="KW-0032">Aminotransferase</keyword>
<dbReference type="PANTHER" id="PTHR42790:SF19">
    <property type="entry name" value="KYNURENINE_ALPHA-AMINOADIPATE AMINOTRANSFERASE, MITOCHONDRIAL"/>
    <property type="match status" value="1"/>
</dbReference>
<evidence type="ECO:0000256" key="5">
    <source>
        <dbReference type="ARBA" id="ARBA00022679"/>
    </source>
</evidence>
<gene>
    <name evidence="8" type="ORF">LX69_00289</name>
</gene>
<dbReference type="GO" id="GO:1901605">
    <property type="term" value="P:alpha-amino acid metabolic process"/>
    <property type="evidence" value="ECO:0007669"/>
    <property type="project" value="TreeGrafter"/>
</dbReference>
<evidence type="ECO:0000313" key="9">
    <source>
        <dbReference type="Proteomes" id="UP000249239"/>
    </source>
</evidence>
<comment type="subunit">
    <text evidence="3">Homodimer.</text>
</comment>
<dbReference type="SUPFAM" id="SSF53383">
    <property type="entry name" value="PLP-dependent transferases"/>
    <property type="match status" value="1"/>
</dbReference>
<dbReference type="InterPro" id="IPR015421">
    <property type="entry name" value="PyrdxlP-dep_Trfase_major"/>
</dbReference>
<comment type="cofactor">
    <cofactor evidence="1">
        <name>pyridoxal 5'-phosphate</name>
        <dbReference type="ChEBI" id="CHEBI:597326"/>
    </cofactor>
</comment>
<organism evidence="8 9">
    <name type="scientific">Breznakibacter xylanolyticus</name>
    <dbReference type="NCBI Taxonomy" id="990"/>
    <lineage>
        <taxon>Bacteria</taxon>
        <taxon>Pseudomonadati</taxon>
        <taxon>Bacteroidota</taxon>
        <taxon>Bacteroidia</taxon>
        <taxon>Marinilabiliales</taxon>
        <taxon>Marinilabiliaceae</taxon>
        <taxon>Breznakibacter</taxon>
    </lineage>
</organism>
<dbReference type="RefSeq" id="WP_111444031.1">
    <property type="nucleotide sequence ID" value="NZ_QKZK01000002.1"/>
</dbReference>
<comment type="caution">
    <text evidence="8">The sequence shown here is derived from an EMBL/GenBank/DDBJ whole genome shotgun (WGS) entry which is preliminary data.</text>
</comment>
<protein>
    <submittedName>
        <fullName evidence="8">2-aminoadipate transaminase</fullName>
    </submittedName>
</protein>
<comment type="similarity">
    <text evidence="2">Belongs to the class-I pyridoxal-phosphate-dependent aminotransferase family.</text>
</comment>
<dbReference type="FunFam" id="3.40.640.10:FF:000053">
    <property type="entry name" value="Aminotransferase, class I"/>
    <property type="match status" value="1"/>
</dbReference>
<dbReference type="OrthoDB" id="594134at2"/>
<reference evidence="8 9" key="1">
    <citation type="submission" date="2018-06" db="EMBL/GenBank/DDBJ databases">
        <title>Genomic Encyclopedia of Archaeal and Bacterial Type Strains, Phase II (KMG-II): from individual species to whole genera.</title>
        <authorList>
            <person name="Goeker M."/>
        </authorList>
    </citation>
    <scope>NUCLEOTIDE SEQUENCE [LARGE SCALE GENOMIC DNA]</scope>
    <source>
        <strain evidence="8 9">DSM 6779</strain>
    </source>
</reference>
<keyword evidence="9" id="KW-1185">Reference proteome</keyword>
<dbReference type="InterPro" id="IPR015424">
    <property type="entry name" value="PyrdxlP-dep_Trfase"/>
</dbReference>
<evidence type="ECO:0000256" key="4">
    <source>
        <dbReference type="ARBA" id="ARBA00022576"/>
    </source>
</evidence>
<feature type="domain" description="Aminotransferase class I/classII large" evidence="7">
    <location>
        <begin position="45"/>
        <end position="387"/>
    </location>
</feature>
<keyword evidence="5" id="KW-0808">Transferase</keyword>
<dbReference type="Gene3D" id="3.40.640.10">
    <property type="entry name" value="Type I PLP-dependent aspartate aminotransferase-like (Major domain)"/>
    <property type="match status" value="1"/>
</dbReference>
<sequence length="398" mass="44330">MNYSSLFSETIQNVPRSFIREILKTAITPEVISFAGGLPNPDLFPVEAFRKATEVAIGRHGAAMFQYSNSEGLLPLREWICEQYRINDGFDIHPHQVLITNGSQQGLDLLAKVLINKGDEVMIEEPGYLGAIQSLAVAGARWVPVPLADDGIDLHILSEKLQAHRPKIFYTVPAFQNPSGICYSHEAVRAVAGQLEGRSMVIVEDTPYRELSFKGELPPSFYKYLPGQTVLLGSFSKTTVPGLRLGWMVAPEAMMDRLVVAKQAADLHTDIFSQRVLMQYLTDNDHGAHIRRIREVYARQCEKMVTMMQRHLPDGVQFKAPQGGMFIWAQLPCGGSSMALFHRAISQNVAFVPGVPFYTDGRSDSHTFRLNFTCSNDREIEQGIERLGRCLADGQASC</sequence>
<dbReference type="Pfam" id="PF00155">
    <property type="entry name" value="Aminotran_1_2"/>
    <property type="match status" value="1"/>
</dbReference>
<dbReference type="InterPro" id="IPR015422">
    <property type="entry name" value="PyrdxlP-dep_Trfase_small"/>
</dbReference>
<proteinExistence type="inferred from homology"/>
<accession>A0A2W7PAC2</accession>
<dbReference type="GO" id="GO:0030170">
    <property type="term" value="F:pyridoxal phosphate binding"/>
    <property type="evidence" value="ECO:0007669"/>
    <property type="project" value="InterPro"/>
</dbReference>
<dbReference type="Proteomes" id="UP000249239">
    <property type="component" value="Unassembled WGS sequence"/>
</dbReference>
<dbReference type="AlphaFoldDB" id="A0A2W7PAC2"/>
<evidence type="ECO:0000256" key="2">
    <source>
        <dbReference type="ARBA" id="ARBA00007441"/>
    </source>
</evidence>
<dbReference type="PANTHER" id="PTHR42790">
    <property type="entry name" value="AMINOTRANSFERASE"/>
    <property type="match status" value="1"/>
</dbReference>
<evidence type="ECO:0000256" key="6">
    <source>
        <dbReference type="ARBA" id="ARBA00022898"/>
    </source>
</evidence>
<name>A0A2W7PAC2_9BACT</name>
<keyword evidence="6" id="KW-0663">Pyridoxal phosphate</keyword>
<dbReference type="InterPro" id="IPR050859">
    <property type="entry name" value="Class-I_PLP-dep_aminotransf"/>
</dbReference>